<dbReference type="GO" id="GO:0016020">
    <property type="term" value="C:membrane"/>
    <property type="evidence" value="ECO:0007669"/>
    <property type="project" value="UniProtKB-SubCell"/>
</dbReference>
<keyword evidence="4 6" id="KW-1133">Transmembrane helix</keyword>
<feature type="transmembrane region" description="Helical" evidence="6">
    <location>
        <begin position="293"/>
        <end position="314"/>
    </location>
</feature>
<dbReference type="PANTHER" id="PTHR48022">
    <property type="entry name" value="PLASTIDIC GLUCOSE TRANSPORTER 4"/>
    <property type="match status" value="1"/>
</dbReference>
<feature type="domain" description="Major facilitator superfamily (MFS) profile" evidence="7">
    <location>
        <begin position="1"/>
        <end position="383"/>
    </location>
</feature>
<reference evidence="8" key="1">
    <citation type="journal article" date="2020" name="Stud. Mycol.">
        <title>101 Dothideomycetes genomes: a test case for predicting lifestyles and emergence of pathogens.</title>
        <authorList>
            <person name="Haridas S."/>
            <person name="Albert R."/>
            <person name="Binder M."/>
            <person name="Bloem J."/>
            <person name="Labutti K."/>
            <person name="Salamov A."/>
            <person name="Andreopoulos B."/>
            <person name="Baker S."/>
            <person name="Barry K."/>
            <person name="Bills G."/>
            <person name="Bluhm B."/>
            <person name="Cannon C."/>
            <person name="Castanera R."/>
            <person name="Culley D."/>
            <person name="Daum C."/>
            <person name="Ezra D."/>
            <person name="Gonzalez J."/>
            <person name="Henrissat B."/>
            <person name="Kuo A."/>
            <person name="Liang C."/>
            <person name="Lipzen A."/>
            <person name="Lutzoni F."/>
            <person name="Magnuson J."/>
            <person name="Mondo S."/>
            <person name="Nolan M."/>
            <person name="Ohm R."/>
            <person name="Pangilinan J."/>
            <person name="Park H.-J."/>
            <person name="Ramirez L."/>
            <person name="Alfaro M."/>
            <person name="Sun H."/>
            <person name="Tritt A."/>
            <person name="Yoshinaga Y."/>
            <person name="Zwiers L.-H."/>
            <person name="Turgeon B."/>
            <person name="Goodwin S."/>
            <person name="Spatafora J."/>
            <person name="Crous P."/>
            <person name="Grigoriev I."/>
        </authorList>
    </citation>
    <scope>NUCLEOTIDE SEQUENCE</scope>
    <source>
        <strain evidence="8">CBS 110217</strain>
    </source>
</reference>
<evidence type="ECO:0000256" key="1">
    <source>
        <dbReference type="ARBA" id="ARBA00004141"/>
    </source>
</evidence>
<dbReference type="FunFam" id="1.20.1250.20:FF:001138">
    <property type="entry name" value="Uncharacterized protein"/>
    <property type="match status" value="1"/>
</dbReference>
<dbReference type="OrthoDB" id="6612291at2759"/>
<dbReference type="InterPro" id="IPR050360">
    <property type="entry name" value="MFS_Sugar_Transporters"/>
</dbReference>
<comment type="similarity">
    <text evidence="2">Belongs to the major facilitator superfamily. Sugar transporter (TC 2.A.1.1) family.</text>
</comment>
<keyword evidence="5 6" id="KW-0472">Membrane</keyword>
<comment type="subcellular location">
    <subcellularLocation>
        <location evidence="1">Membrane</location>
        <topology evidence="1">Multi-pass membrane protein</topology>
    </subcellularLocation>
</comment>
<feature type="transmembrane region" description="Helical" evidence="6">
    <location>
        <begin position="105"/>
        <end position="127"/>
    </location>
</feature>
<dbReference type="InterPro" id="IPR020846">
    <property type="entry name" value="MFS_dom"/>
</dbReference>
<name>A0A9P4HAG8_9PLEO</name>
<keyword evidence="3 6" id="KW-0812">Transmembrane</keyword>
<proteinExistence type="inferred from homology"/>
<dbReference type="Proteomes" id="UP000799777">
    <property type="component" value="Unassembled WGS sequence"/>
</dbReference>
<evidence type="ECO:0000256" key="6">
    <source>
        <dbReference type="SAM" id="Phobius"/>
    </source>
</evidence>
<evidence type="ECO:0000256" key="4">
    <source>
        <dbReference type="ARBA" id="ARBA00022989"/>
    </source>
</evidence>
<feature type="transmembrane region" description="Helical" evidence="6">
    <location>
        <begin position="326"/>
        <end position="348"/>
    </location>
</feature>
<dbReference type="EMBL" id="ML978184">
    <property type="protein sequence ID" value="KAF2031073.1"/>
    <property type="molecule type" value="Genomic_DNA"/>
</dbReference>
<dbReference type="AlphaFoldDB" id="A0A9P4HAG8"/>
<feature type="transmembrane region" description="Helical" evidence="6">
    <location>
        <begin position="360"/>
        <end position="380"/>
    </location>
</feature>
<feature type="transmembrane region" description="Helical" evidence="6">
    <location>
        <begin position="259"/>
        <end position="281"/>
    </location>
</feature>
<evidence type="ECO:0000313" key="8">
    <source>
        <dbReference type="EMBL" id="KAF2031073.1"/>
    </source>
</evidence>
<dbReference type="SUPFAM" id="SSF103473">
    <property type="entry name" value="MFS general substrate transporter"/>
    <property type="match status" value="1"/>
</dbReference>
<accession>A0A9P4HAG8</accession>
<feature type="transmembrane region" description="Helical" evidence="6">
    <location>
        <begin position="78"/>
        <end position="98"/>
    </location>
</feature>
<comment type="caution">
    <text evidence="8">The sequence shown here is derived from an EMBL/GenBank/DDBJ whole genome shotgun (WGS) entry which is preliminary data.</text>
</comment>
<evidence type="ECO:0000256" key="5">
    <source>
        <dbReference type="ARBA" id="ARBA00023136"/>
    </source>
</evidence>
<protein>
    <submittedName>
        <fullName evidence="8">MFS general substrate transporter</fullName>
    </submittedName>
</protein>
<dbReference type="PROSITE" id="PS50850">
    <property type="entry name" value="MFS"/>
    <property type="match status" value="1"/>
</dbReference>
<organism evidence="8 9">
    <name type="scientific">Setomelanomma holmii</name>
    <dbReference type="NCBI Taxonomy" id="210430"/>
    <lineage>
        <taxon>Eukaryota</taxon>
        <taxon>Fungi</taxon>
        <taxon>Dikarya</taxon>
        <taxon>Ascomycota</taxon>
        <taxon>Pezizomycotina</taxon>
        <taxon>Dothideomycetes</taxon>
        <taxon>Pleosporomycetidae</taxon>
        <taxon>Pleosporales</taxon>
        <taxon>Pleosporineae</taxon>
        <taxon>Phaeosphaeriaceae</taxon>
        <taxon>Setomelanomma</taxon>
    </lineage>
</organism>
<sequence>MYLNNLLGRKLSLVTTGIVLIIGVLIEVTSAIGDHARFGQFVAGKVIASIAMGLVVNIVPIYLSETATGAARGFAVSVYQNVQILGVILAAGVVYASAKSTTSSAYLIPMGLQFISLTIMVLVSPFLPESPRWLVWKGRRDDAVFAANRLFATPGNKFDASKYIDEIQVAIDTERNHENAARWADLARSPDLRRLLIAVGIQSLQQAQGSAYVNSYIVSFLTSTGVTNVFPVIMGLYTLYYVAILTGHFLPDTVGRRPILMSTATFCGIALLIVSSLVVVYAEPTDALGKASITFIFLWEVSFGVQSPLIWITTAEAAPSRNREKVQAIACFFGFGVSLLITSVSPYIQDKDYGNLGDRIGFIWAAFSFVTVVWVFFFVFEMKGFSIEQLDFLYDSRVPTLKFKGYNFGSQTAVVLDGESLSASEADSI</sequence>
<keyword evidence="9" id="KW-1185">Reference proteome</keyword>
<evidence type="ECO:0000313" key="9">
    <source>
        <dbReference type="Proteomes" id="UP000799777"/>
    </source>
</evidence>
<dbReference type="Pfam" id="PF00083">
    <property type="entry name" value="Sugar_tr"/>
    <property type="match status" value="1"/>
</dbReference>
<dbReference type="Gene3D" id="1.20.1250.20">
    <property type="entry name" value="MFS general substrate transporter like domains"/>
    <property type="match status" value="1"/>
</dbReference>
<dbReference type="InterPro" id="IPR005828">
    <property type="entry name" value="MFS_sugar_transport-like"/>
</dbReference>
<evidence type="ECO:0000259" key="7">
    <source>
        <dbReference type="PROSITE" id="PS50850"/>
    </source>
</evidence>
<feature type="transmembrane region" description="Helical" evidence="6">
    <location>
        <begin position="42"/>
        <end position="63"/>
    </location>
</feature>
<dbReference type="InterPro" id="IPR036259">
    <property type="entry name" value="MFS_trans_sf"/>
</dbReference>
<dbReference type="PANTHER" id="PTHR48022:SF17">
    <property type="entry name" value="HEXOSE TRANSPORTER"/>
    <property type="match status" value="1"/>
</dbReference>
<dbReference type="GO" id="GO:0005351">
    <property type="term" value="F:carbohydrate:proton symporter activity"/>
    <property type="evidence" value="ECO:0007669"/>
    <property type="project" value="TreeGrafter"/>
</dbReference>
<evidence type="ECO:0000256" key="3">
    <source>
        <dbReference type="ARBA" id="ARBA00022692"/>
    </source>
</evidence>
<gene>
    <name evidence="8" type="ORF">EK21DRAFT_100010</name>
</gene>
<evidence type="ECO:0000256" key="2">
    <source>
        <dbReference type="ARBA" id="ARBA00010992"/>
    </source>
</evidence>
<feature type="transmembrane region" description="Helical" evidence="6">
    <location>
        <begin position="12"/>
        <end position="30"/>
    </location>
</feature>